<evidence type="ECO:0000256" key="5">
    <source>
        <dbReference type="ARBA" id="ARBA00023136"/>
    </source>
</evidence>
<dbReference type="InterPro" id="IPR004869">
    <property type="entry name" value="MMPL_dom"/>
</dbReference>
<evidence type="ECO:0000256" key="3">
    <source>
        <dbReference type="ARBA" id="ARBA00022692"/>
    </source>
</evidence>
<name>A0A517Z9F8_9PLAN</name>
<feature type="compositionally biased region" description="Acidic residues" evidence="6">
    <location>
        <begin position="955"/>
        <end position="966"/>
    </location>
</feature>
<keyword evidence="2" id="KW-1003">Cell membrane</keyword>
<dbReference type="PANTHER" id="PTHR33406:SF13">
    <property type="entry name" value="MEMBRANE PROTEIN YDFJ"/>
    <property type="match status" value="1"/>
</dbReference>
<dbReference type="Proteomes" id="UP000320496">
    <property type="component" value="Chromosome"/>
</dbReference>
<dbReference type="AlphaFoldDB" id="A0A517Z9F8"/>
<evidence type="ECO:0000259" key="8">
    <source>
        <dbReference type="PROSITE" id="PS50156"/>
    </source>
</evidence>
<dbReference type="InterPro" id="IPR050545">
    <property type="entry name" value="Mycobact_MmpL"/>
</dbReference>
<dbReference type="InterPro" id="IPR000731">
    <property type="entry name" value="SSD"/>
</dbReference>
<dbReference type="PROSITE" id="PS50156">
    <property type="entry name" value="SSD"/>
    <property type="match status" value="1"/>
</dbReference>
<feature type="transmembrane region" description="Helical" evidence="7">
    <location>
        <begin position="32"/>
        <end position="51"/>
    </location>
</feature>
<keyword evidence="5 7" id="KW-0472">Membrane</keyword>
<dbReference type="RefSeq" id="WP_145370337.1">
    <property type="nucleotide sequence ID" value="NZ_CP036275.1"/>
</dbReference>
<evidence type="ECO:0000256" key="2">
    <source>
        <dbReference type="ARBA" id="ARBA00022475"/>
    </source>
</evidence>
<dbReference type="SUPFAM" id="SSF82866">
    <property type="entry name" value="Multidrug efflux transporter AcrB transmembrane domain"/>
    <property type="match status" value="2"/>
</dbReference>
<feature type="region of interest" description="Disordered" evidence="6">
    <location>
        <begin position="955"/>
        <end position="986"/>
    </location>
</feature>
<comment type="subcellular location">
    <subcellularLocation>
        <location evidence="1">Cell membrane</location>
        <topology evidence="1">Multi-pass membrane protein</topology>
    </subcellularLocation>
</comment>
<feature type="transmembrane region" description="Helical" evidence="7">
    <location>
        <begin position="888"/>
        <end position="908"/>
    </location>
</feature>
<feature type="transmembrane region" description="Helical" evidence="7">
    <location>
        <begin position="920"/>
        <end position="944"/>
    </location>
</feature>
<proteinExistence type="predicted"/>
<reference evidence="9 10" key="1">
    <citation type="submission" date="2019-02" db="EMBL/GenBank/DDBJ databases">
        <title>Deep-cultivation of Planctomycetes and their phenomic and genomic characterization uncovers novel biology.</title>
        <authorList>
            <person name="Wiegand S."/>
            <person name="Jogler M."/>
            <person name="Boedeker C."/>
            <person name="Pinto D."/>
            <person name="Vollmers J."/>
            <person name="Rivas-Marin E."/>
            <person name="Kohn T."/>
            <person name="Peeters S.H."/>
            <person name="Heuer A."/>
            <person name="Rast P."/>
            <person name="Oberbeckmann S."/>
            <person name="Bunk B."/>
            <person name="Jeske O."/>
            <person name="Meyerdierks A."/>
            <person name="Storesund J.E."/>
            <person name="Kallscheuer N."/>
            <person name="Luecker S."/>
            <person name="Lage O.M."/>
            <person name="Pohl T."/>
            <person name="Merkel B.J."/>
            <person name="Hornburger P."/>
            <person name="Mueller R.-W."/>
            <person name="Bruemmer F."/>
            <person name="Labrenz M."/>
            <person name="Spormann A.M."/>
            <person name="Op den Camp H."/>
            <person name="Overmann J."/>
            <person name="Amann R."/>
            <person name="Jetten M.S.M."/>
            <person name="Mascher T."/>
            <person name="Medema M.H."/>
            <person name="Devos D.P."/>
            <person name="Kaster A.-K."/>
            <person name="Ovreas L."/>
            <person name="Rohde M."/>
            <person name="Galperin M.Y."/>
            <person name="Jogler C."/>
        </authorList>
    </citation>
    <scope>NUCLEOTIDE SEQUENCE [LARGE SCALE GENOMIC DNA]</scope>
    <source>
        <strain evidence="9 10">Mal4</strain>
    </source>
</reference>
<feature type="transmembrane region" description="Helical" evidence="7">
    <location>
        <begin position="324"/>
        <end position="344"/>
    </location>
</feature>
<feature type="transmembrane region" description="Helical" evidence="7">
    <location>
        <begin position="750"/>
        <end position="767"/>
    </location>
</feature>
<feature type="transmembrane region" description="Helical" evidence="7">
    <location>
        <begin position="350"/>
        <end position="372"/>
    </location>
</feature>
<protein>
    <submittedName>
        <fullName evidence="9">Membrane protein YdfJ</fullName>
    </submittedName>
</protein>
<evidence type="ECO:0000256" key="6">
    <source>
        <dbReference type="SAM" id="MobiDB-lite"/>
    </source>
</evidence>
<keyword evidence="10" id="KW-1185">Reference proteome</keyword>
<gene>
    <name evidence="9" type="primary">ydfJ</name>
    <name evidence="9" type="ORF">Mal4_34570</name>
</gene>
<evidence type="ECO:0000313" key="10">
    <source>
        <dbReference type="Proteomes" id="UP000320496"/>
    </source>
</evidence>
<accession>A0A517Z9F8</accession>
<dbReference type="OrthoDB" id="9809027at2"/>
<feature type="transmembrane region" description="Helical" evidence="7">
    <location>
        <begin position="829"/>
        <end position="850"/>
    </location>
</feature>
<evidence type="ECO:0000256" key="4">
    <source>
        <dbReference type="ARBA" id="ARBA00022989"/>
    </source>
</evidence>
<evidence type="ECO:0000256" key="7">
    <source>
        <dbReference type="SAM" id="Phobius"/>
    </source>
</evidence>
<dbReference type="GO" id="GO:0005886">
    <property type="term" value="C:plasma membrane"/>
    <property type="evidence" value="ECO:0007669"/>
    <property type="project" value="UniProtKB-SubCell"/>
</dbReference>
<feature type="transmembrane region" description="Helical" evidence="7">
    <location>
        <begin position="393"/>
        <end position="418"/>
    </location>
</feature>
<dbReference type="KEGG" id="mri:Mal4_34570"/>
<evidence type="ECO:0000256" key="1">
    <source>
        <dbReference type="ARBA" id="ARBA00004651"/>
    </source>
</evidence>
<feature type="domain" description="SSD" evidence="8">
    <location>
        <begin position="328"/>
        <end position="449"/>
    </location>
</feature>
<sequence>MLRGSSDHEESGLLPRLLHSVTRSVSRRPGGALWLVAIVTLISGGVAARFLEFKTSRADLIDPHAEFHQRWLNYTERFGDQTDIVVVVESESTDEIRRVLDELGSALEEEPEKFDRVLYRFDPGNLRQKALQYLTPEQLDTGLRRLAAYGPILDGHWNRAGVESYSRRLAEHLRSVVERDDSDESASTMAQAELLCQSLEAFSRPQPEFVSPWPLILDVEADAEAFEPRYQLNDDGTMGFLLTVPVDTSQDFSGTSAPIRRLRELIDEVQGRHPQVTIGMTGIPVLESDEMRRSQSDMMTASLVSFGGVGLLLLIGFRGFRHPCLALMMLAVGLIWSLGFTTLAVGHLNILSVSFAAILIGLGIDFAIHYLAKYLEVRHEGVELRPALTKTSATVGTGIVTAAVTTALAFLCAMFTHFLGVAELGVIAGGGILLCCAATFIVLPALVTLADRRIEPKRLPTPFQGNFLRRLVYRHPWKVTLMTLAAIVVVGAFGLEYRDGRIWSRVQYDANLLNLQADGVESVEIQKRIFEKSDGSLLYAVSLADSPAQARRLRQQFLALPTVGHVEELGSRLPFYPPEETKLLVQGYRARLSRLSSLPREFPQLDPQAVGLALEDLDRALERAGADTASARLDEFLDRLAALPLGEQIRLLANYQYAMLSALQGQFQALAAVADPTPVGLGDFAKPLQERFVSPAGDWQVRVYPKEQVWDEEPLAQFVADVRSVDPDVTGTPLQNYEAALQIRSSYCDAAIYALLVICLVLLIDGLDPGPLWVTLLVPLGVIAFAVASVHASEQSLDPLWLAALYVGLALAVAAVFDFTSVRNTFLTLLPPLGGGFLMFGTLGLLGLHLNPANLIVLPLILGIGVDDGVHVIHDFRLQRGRYRTSPCIINGITLTSLTSMIGFGSMIAASHQGLSSLGLVLVIGVGSCLFVSLVTLPAILTLVARSRRGDSEAEAFLEESPETDAPEILPLTKVPEERSSMTAAS</sequence>
<dbReference type="EMBL" id="CP036275">
    <property type="protein sequence ID" value="QDU39122.1"/>
    <property type="molecule type" value="Genomic_DNA"/>
</dbReference>
<dbReference type="Gene3D" id="1.20.1640.10">
    <property type="entry name" value="Multidrug efflux transporter AcrB transmembrane domain"/>
    <property type="match status" value="2"/>
</dbReference>
<feature type="transmembrane region" description="Helical" evidence="7">
    <location>
        <begin position="799"/>
        <end position="817"/>
    </location>
</feature>
<organism evidence="9 10">
    <name type="scientific">Maioricimonas rarisocia</name>
    <dbReference type="NCBI Taxonomy" id="2528026"/>
    <lineage>
        <taxon>Bacteria</taxon>
        <taxon>Pseudomonadati</taxon>
        <taxon>Planctomycetota</taxon>
        <taxon>Planctomycetia</taxon>
        <taxon>Planctomycetales</taxon>
        <taxon>Planctomycetaceae</taxon>
        <taxon>Maioricimonas</taxon>
    </lineage>
</organism>
<feature type="transmembrane region" description="Helical" evidence="7">
    <location>
        <begin position="774"/>
        <end position="793"/>
    </location>
</feature>
<keyword evidence="3 7" id="KW-0812">Transmembrane</keyword>
<dbReference type="PANTHER" id="PTHR33406">
    <property type="entry name" value="MEMBRANE PROTEIN MJ1562-RELATED"/>
    <property type="match status" value="1"/>
</dbReference>
<feature type="transmembrane region" description="Helical" evidence="7">
    <location>
        <begin position="424"/>
        <end position="449"/>
    </location>
</feature>
<feature type="transmembrane region" description="Helical" evidence="7">
    <location>
        <begin position="298"/>
        <end position="317"/>
    </location>
</feature>
<keyword evidence="4 7" id="KW-1133">Transmembrane helix</keyword>
<evidence type="ECO:0000313" key="9">
    <source>
        <dbReference type="EMBL" id="QDU39122.1"/>
    </source>
</evidence>
<dbReference type="Pfam" id="PF03176">
    <property type="entry name" value="MMPL"/>
    <property type="match status" value="1"/>
</dbReference>